<comment type="caution">
    <text evidence="3">The sequence shown here is derived from an EMBL/GenBank/DDBJ whole genome shotgun (WGS) entry which is preliminary data.</text>
</comment>
<evidence type="ECO:0000256" key="2">
    <source>
        <dbReference type="SAM" id="Phobius"/>
    </source>
</evidence>
<name>A0AAV9QH39_9PEZI</name>
<dbReference type="Proteomes" id="UP001345827">
    <property type="component" value="Unassembled WGS sequence"/>
</dbReference>
<proteinExistence type="predicted"/>
<evidence type="ECO:0000313" key="3">
    <source>
        <dbReference type="EMBL" id="KAK5541945.1"/>
    </source>
</evidence>
<gene>
    <name evidence="3" type="ORF">LTR25_001830</name>
</gene>
<feature type="transmembrane region" description="Helical" evidence="2">
    <location>
        <begin position="129"/>
        <end position="154"/>
    </location>
</feature>
<feature type="region of interest" description="Disordered" evidence="1">
    <location>
        <begin position="1"/>
        <end position="30"/>
    </location>
</feature>
<sequence length="169" mass="18669">MVKDTTAVEATELDERKSPSSHEQTKSEYDPCVNAKITSPFYLYNHDSPRPSFEVASKPLPQITLQDLESGTINLSPTVTQEKRDAQKNAPLAGLKFWQRQPRRQSQCMTKPKQRGCGWLKQLPPRQRLLVKILLALVIIGAMVGIAVGITAAVHGGVYKNNNSTTSIG</sequence>
<reference evidence="3 4" key="1">
    <citation type="submission" date="2023-06" db="EMBL/GenBank/DDBJ databases">
        <title>Black Yeasts Isolated from many extreme environments.</title>
        <authorList>
            <person name="Coleine C."/>
            <person name="Stajich J.E."/>
            <person name="Selbmann L."/>
        </authorList>
    </citation>
    <scope>NUCLEOTIDE SEQUENCE [LARGE SCALE GENOMIC DNA]</scope>
    <source>
        <strain evidence="3 4">CCFEE 5887</strain>
    </source>
</reference>
<dbReference type="AlphaFoldDB" id="A0AAV9QH39"/>
<evidence type="ECO:0000256" key="1">
    <source>
        <dbReference type="SAM" id="MobiDB-lite"/>
    </source>
</evidence>
<dbReference type="EMBL" id="JAXLQG010000003">
    <property type="protein sequence ID" value="KAK5541945.1"/>
    <property type="molecule type" value="Genomic_DNA"/>
</dbReference>
<protein>
    <submittedName>
        <fullName evidence="3">Uncharacterized protein</fullName>
    </submittedName>
</protein>
<organism evidence="3 4">
    <name type="scientific">Vermiconidia calcicola</name>
    <dbReference type="NCBI Taxonomy" id="1690605"/>
    <lineage>
        <taxon>Eukaryota</taxon>
        <taxon>Fungi</taxon>
        <taxon>Dikarya</taxon>
        <taxon>Ascomycota</taxon>
        <taxon>Pezizomycotina</taxon>
        <taxon>Dothideomycetes</taxon>
        <taxon>Dothideomycetidae</taxon>
        <taxon>Mycosphaerellales</taxon>
        <taxon>Extremaceae</taxon>
        <taxon>Vermiconidia</taxon>
    </lineage>
</organism>
<keyword evidence="2" id="KW-1133">Transmembrane helix</keyword>
<keyword evidence="2" id="KW-0472">Membrane</keyword>
<keyword evidence="4" id="KW-1185">Reference proteome</keyword>
<accession>A0AAV9QH39</accession>
<keyword evidence="2" id="KW-0812">Transmembrane</keyword>
<evidence type="ECO:0000313" key="4">
    <source>
        <dbReference type="Proteomes" id="UP001345827"/>
    </source>
</evidence>
<feature type="compositionally biased region" description="Basic and acidic residues" evidence="1">
    <location>
        <begin position="13"/>
        <end position="29"/>
    </location>
</feature>